<comment type="caution">
    <text evidence="3">The sequence shown here is derived from an EMBL/GenBank/DDBJ whole genome shotgun (WGS) entry which is preliminary data.</text>
</comment>
<dbReference type="OrthoDB" id="7596860at2"/>
<dbReference type="AlphaFoldDB" id="U2YI28"/>
<feature type="region of interest" description="Disordered" evidence="1">
    <location>
        <begin position="19"/>
        <end position="79"/>
    </location>
</feature>
<proteinExistence type="predicted"/>
<feature type="chain" id="PRO_5030177690" description="Argininosuccinate lyase" evidence="2">
    <location>
        <begin position="18"/>
        <end position="79"/>
    </location>
</feature>
<dbReference type="KEGG" id="ntd:EGO55_14865"/>
<organism evidence="3 4">
    <name type="scientific">Caenibius tardaugens NBRC 16725</name>
    <dbReference type="NCBI Taxonomy" id="1219035"/>
    <lineage>
        <taxon>Bacteria</taxon>
        <taxon>Pseudomonadati</taxon>
        <taxon>Pseudomonadota</taxon>
        <taxon>Alphaproteobacteria</taxon>
        <taxon>Sphingomonadales</taxon>
        <taxon>Erythrobacteraceae</taxon>
        <taxon>Caenibius</taxon>
    </lineage>
</organism>
<reference evidence="3 4" key="1">
    <citation type="submission" date="2013-09" db="EMBL/GenBank/DDBJ databases">
        <title>Whole genome shotgun sequence of Novosphingobium tardaugens NBRC 16725.</title>
        <authorList>
            <person name="Isaki S."/>
            <person name="Hosoyama A."/>
            <person name="Tsuchikane K."/>
            <person name="Katsumata H."/>
            <person name="Ando Y."/>
            <person name="Yamazaki S."/>
            <person name="Fujita N."/>
        </authorList>
    </citation>
    <scope>NUCLEOTIDE SEQUENCE [LARGE SCALE GENOMIC DNA]</scope>
    <source>
        <strain evidence="3 4">NBRC 16725</strain>
    </source>
</reference>
<evidence type="ECO:0008006" key="5">
    <source>
        <dbReference type="Google" id="ProtNLM"/>
    </source>
</evidence>
<protein>
    <recommendedName>
        <fullName evidence="5">Argininosuccinate lyase</fullName>
    </recommendedName>
</protein>
<dbReference type="RefSeq" id="WP_021688589.1">
    <property type="nucleotide sequence ID" value="NZ_BASZ01000001.1"/>
</dbReference>
<evidence type="ECO:0000256" key="2">
    <source>
        <dbReference type="SAM" id="SignalP"/>
    </source>
</evidence>
<accession>U2YI28</accession>
<dbReference type="Proteomes" id="UP000016568">
    <property type="component" value="Unassembled WGS sequence"/>
</dbReference>
<feature type="compositionally biased region" description="Basic and acidic residues" evidence="1">
    <location>
        <begin position="57"/>
        <end position="67"/>
    </location>
</feature>
<dbReference type="PROSITE" id="PS51257">
    <property type="entry name" value="PROKAR_LIPOPROTEIN"/>
    <property type="match status" value="1"/>
</dbReference>
<feature type="signal peptide" evidence="2">
    <location>
        <begin position="1"/>
        <end position="17"/>
    </location>
</feature>
<sequence length="79" mass="8591">MRRLIAASLLLVLAACGSEGSLVPPKGKRLPPAPYGATEPKDADELLQVRVQADPGRSVELRKRSEEREEDPFDLPPEG</sequence>
<name>U2YI28_9SPHN</name>
<evidence type="ECO:0000313" key="4">
    <source>
        <dbReference type="Proteomes" id="UP000016568"/>
    </source>
</evidence>
<keyword evidence="4" id="KW-1185">Reference proteome</keyword>
<gene>
    <name evidence="3" type="ORF">NT2_01_04540</name>
</gene>
<dbReference type="eggNOG" id="ENOG502ZR29">
    <property type="taxonomic scope" value="Bacteria"/>
</dbReference>
<evidence type="ECO:0000313" key="3">
    <source>
        <dbReference type="EMBL" id="GAD47682.1"/>
    </source>
</evidence>
<keyword evidence="2" id="KW-0732">Signal</keyword>
<dbReference type="EMBL" id="BASZ01000001">
    <property type="protein sequence ID" value="GAD47682.1"/>
    <property type="molecule type" value="Genomic_DNA"/>
</dbReference>
<evidence type="ECO:0000256" key="1">
    <source>
        <dbReference type="SAM" id="MobiDB-lite"/>
    </source>
</evidence>